<organism evidence="1">
    <name type="scientific">Bacillus phage PHBA67-T</name>
    <dbReference type="NCBI Taxonomy" id="3233536"/>
    <lineage>
        <taxon>Viruses</taxon>
        <taxon>Duplodnaviria</taxon>
        <taxon>Heunggongvirae</taxon>
        <taxon>Uroviricota</taxon>
        <taxon>Caudoviricetes</taxon>
    </lineage>
</organism>
<protein>
    <submittedName>
        <fullName evidence="1">Uncharacterized protein</fullName>
    </submittedName>
</protein>
<name>A0AAU7YQX9_9CAUD</name>
<sequence>MEFQHGQSTTAGPGNWPVINDVQYVTSVFLNRNKVIRLYFQFNSEQENVIEIRSPDPRYSILRGNYEYSTDPYLINTGNNTVELFIYGWHKNTAPNPKEVWHQSPTTGSLDDRYNGTLRFEDNIDWDFNNAIVTFVRD</sequence>
<accession>A0AAU7YQX9</accession>
<proteinExistence type="predicted"/>
<reference evidence="1" key="1">
    <citation type="submission" date="2024-06" db="EMBL/GenBank/DDBJ databases">
        <authorList>
            <person name="Guo B."/>
        </authorList>
    </citation>
    <scope>NUCLEOTIDE SEQUENCE</scope>
</reference>
<evidence type="ECO:0000313" key="1">
    <source>
        <dbReference type="EMBL" id="XCA48741.1"/>
    </source>
</evidence>
<dbReference type="EMBL" id="PP938272">
    <property type="protein sequence ID" value="XCA48741.1"/>
    <property type="molecule type" value="Genomic_DNA"/>
</dbReference>
<gene>
    <name evidence="1" type="ORF">PMBFJFDG_00022</name>
</gene>